<dbReference type="SUPFAM" id="SSF52374">
    <property type="entry name" value="Nucleotidylyl transferase"/>
    <property type="match status" value="1"/>
</dbReference>
<dbReference type="PANTHER" id="PTHR31285:SF0">
    <property type="entry name" value="NICOTINAMIDE MONONUCLEOTIDE ADENYLYLTRANSFERASE"/>
    <property type="match status" value="1"/>
</dbReference>
<dbReference type="EMBL" id="ML769472">
    <property type="protein sequence ID" value="KAE9399240.1"/>
    <property type="molecule type" value="Genomic_DNA"/>
</dbReference>
<dbReference type="GO" id="GO:0016887">
    <property type="term" value="F:ATP hydrolysis activity"/>
    <property type="evidence" value="ECO:0007669"/>
    <property type="project" value="TreeGrafter"/>
</dbReference>
<evidence type="ECO:0000256" key="1">
    <source>
        <dbReference type="SAM" id="MobiDB-lite"/>
    </source>
</evidence>
<dbReference type="Proteomes" id="UP000799118">
    <property type="component" value="Unassembled WGS sequence"/>
</dbReference>
<name>A0A6A4HNB4_9AGAR</name>
<dbReference type="GO" id="GO:0000309">
    <property type="term" value="F:nicotinamide-nucleotide adenylyltransferase activity"/>
    <property type="evidence" value="ECO:0007669"/>
    <property type="project" value="TreeGrafter"/>
</dbReference>
<feature type="region of interest" description="Disordered" evidence="1">
    <location>
        <begin position="232"/>
        <end position="257"/>
    </location>
</feature>
<proteinExistence type="predicted"/>
<dbReference type="Gene3D" id="3.40.50.620">
    <property type="entry name" value="HUPs"/>
    <property type="match status" value="1"/>
</dbReference>
<dbReference type="AlphaFoldDB" id="A0A6A4HNB4"/>
<dbReference type="PANTHER" id="PTHR31285">
    <property type="entry name" value="NICOTINAMIDE MONONUCLEOTIDE ADENYLYLTRANSFERASE"/>
    <property type="match status" value="1"/>
</dbReference>
<keyword evidence="3" id="KW-1185">Reference proteome</keyword>
<dbReference type="GO" id="GO:0005634">
    <property type="term" value="C:nucleus"/>
    <property type="evidence" value="ECO:0007669"/>
    <property type="project" value="TreeGrafter"/>
</dbReference>
<sequence length="304" mass="33467">MSSSLLSSLERLRTGLAHPPVEIVWSSHSAWPLPPPNQPSNNTEKIQISILDASYNPPTLGHFALAAAPAPRSLRAPAKVSDHVEDSGSYDAKLLLLSVRNADKKLKPSDATYVQRVEMMIEIGSGNPSSHGIAVAIIDEPTFVGKSRVLREFLEERIRRQQALRDLPDTRAFQLTFILGYDTLERLFATKYYDSSEEKMYQALHGFFAPTSDNSGGDDSRVVWGRRSASSYPHAASTSTSTSVEVSSSDSSDVREGVKTYRGSDLDVNKGSQLVGSVGLGEHKWKEMISERVGKYIIEHGLYK</sequence>
<evidence type="ECO:0000313" key="3">
    <source>
        <dbReference type="Proteomes" id="UP000799118"/>
    </source>
</evidence>
<feature type="compositionally biased region" description="Low complexity" evidence="1">
    <location>
        <begin position="232"/>
        <end position="251"/>
    </location>
</feature>
<reference evidence="2" key="1">
    <citation type="journal article" date="2019" name="Environ. Microbiol.">
        <title>Fungal ecological strategies reflected in gene transcription - a case study of two litter decomposers.</title>
        <authorList>
            <person name="Barbi F."/>
            <person name="Kohler A."/>
            <person name="Barry K."/>
            <person name="Baskaran P."/>
            <person name="Daum C."/>
            <person name="Fauchery L."/>
            <person name="Ihrmark K."/>
            <person name="Kuo A."/>
            <person name="LaButti K."/>
            <person name="Lipzen A."/>
            <person name="Morin E."/>
            <person name="Grigoriev I.V."/>
            <person name="Henrissat B."/>
            <person name="Lindahl B."/>
            <person name="Martin F."/>
        </authorList>
    </citation>
    <scope>NUCLEOTIDE SEQUENCE</scope>
    <source>
        <strain evidence="2">JB14</strain>
    </source>
</reference>
<gene>
    <name evidence="2" type="ORF">BT96DRAFT_820884</name>
</gene>
<protein>
    <recommendedName>
        <fullName evidence="4">Nucleotidylyl transferase</fullName>
    </recommendedName>
</protein>
<accession>A0A6A4HNB4</accession>
<dbReference type="OrthoDB" id="5591297at2759"/>
<dbReference type="GO" id="GO:0005737">
    <property type="term" value="C:cytoplasm"/>
    <property type="evidence" value="ECO:0007669"/>
    <property type="project" value="TreeGrafter"/>
</dbReference>
<evidence type="ECO:0008006" key="4">
    <source>
        <dbReference type="Google" id="ProtNLM"/>
    </source>
</evidence>
<organism evidence="2 3">
    <name type="scientific">Gymnopus androsaceus JB14</name>
    <dbReference type="NCBI Taxonomy" id="1447944"/>
    <lineage>
        <taxon>Eukaryota</taxon>
        <taxon>Fungi</taxon>
        <taxon>Dikarya</taxon>
        <taxon>Basidiomycota</taxon>
        <taxon>Agaricomycotina</taxon>
        <taxon>Agaricomycetes</taxon>
        <taxon>Agaricomycetidae</taxon>
        <taxon>Agaricales</taxon>
        <taxon>Marasmiineae</taxon>
        <taxon>Omphalotaceae</taxon>
        <taxon>Gymnopus</taxon>
    </lineage>
</organism>
<dbReference type="InterPro" id="IPR014729">
    <property type="entry name" value="Rossmann-like_a/b/a_fold"/>
</dbReference>
<evidence type="ECO:0000313" key="2">
    <source>
        <dbReference type="EMBL" id="KAE9399240.1"/>
    </source>
</evidence>